<dbReference type="InterPro" id="IPR011335">
    <property type="entry name" value="Restrct_endonuc-II-like"/>
</dbReference>
<dbReference type="Pfam" id="PF01870">
    <property type="entry name" value="Hjc"/>
    <property type="match status" value="1"/>
</dbReference>
<dbReference type="GO" id="GO:0003676">
    <property type="term" value="F:nucleic acid binding"/>
    <property type="evidence" value="ECO:0007669"/>
    <property type="project" value="InterPro"/>
</dbReference>
<comment type="cofactor">
    <cofactor evidence="1">
        <name>Mg(2+)</name>
        <dbReference type="ChEBI" id="CHEBI:18420"/>
    </cofactor>
</comment>
<dbReference type="EMBL" id="ACRO01000015">
    <property type="protein sequence ID" value="EGF88486.1"/>
    <property type="molecule type" value="Genomic_DNA"/>
</dbReference>
<feature type="domain" description="VRR-NUC" evidence="5">
    <location>
        <begin position="2"/>
        <end position="83"/>
    </location>
</feature>
<evidence type="ECO:0000256" key="3">
    <source>
        <dbReference type="ARBA" id="ARBA00022801"/>
    </source>
</evidence>
<dbReference type="Gene3D" id="3.40.1350.10">
    <property type="match status" value="1"/>
</dbReference>
<evidence type="ECO:0000256" key="4">
    <source>
        <dbReference type="ARBA" id="ARBA00029354"/>
    </source>
</evidence>
<evidence type="ECO:0000313" key="6">
    <source>
        <dbReference type="EMBL" id="EGF88486.1"/>
    </source>
</evidence>
<comment type="catalytic activity">
    <reaction evidence="4">
        <text>Endonucleolytic cleavage at a junction such as a reciprocal single-stranded crossover between two homologous DNA duplexes (Holliday junction).</text>
        <dbReference type="EC" id="3.1.21.10"/>
    </reaction>
</comment>
<keyword evidence="3" id="KW-0378">Hydrolase</keyword>
<gene>
    <name evidence="6" type="ORF">HMPREF0428_01004</name>
</gene>
<organism evidence="6 7">
    <name type="scientific">Gemella haemolysans M341</name>
    <dbReference type="NCBI Taxonomy" id="562981"/>
    <lineage>
        <taxon>Bacteria</taxon>
        <taxon>Bacillati</taxon>
        <taxon>Bacillota</taxon>
        <taxon>Bacilli</taxon>
        <taxon>Bacillales</taxon>
        <taxon>Gemellaceae</taxon>
        <taxon>Gemella</taxon>
    </lineage>
</organism>
<accession>A0AA87AMZ2</accession>
<evidence type="ECO:0000256" key="1">
    <source>
        <dbReference type="ARBA" id="ARBA00001946"/>
    </source>
</evidence>
<evidence type="ECO:0000256" key="2">
    <source>
        <dbReference type="ARBA" id="ARBA00022722"/>
    </source>
</evidence>
<proteinExistence type="predicted"/>
<dbReference type="InterPro" id="IPR011856">
    <property type="entry name" value="tRNA_endonuc-like_dom_sf"/>
</dbReference>
<dbReference type="InterPro" id="IPR014883">
    <property type="entry name" value="VRR_NUC"/>
</dbReference>
<dbReference type="AlphaFoldDB" id="A0AA87AMZ2"/>
<dbReference type="SMART" id="SM00990">
    <property type="entry name" value="VRR_NUC"/>
    <property type="match status" value="1"/>
</dbReference>
<protein>
    <recommendedName>
        <fullName evidence="5">VRR-NUC domain-containing protein</fullName>
    </recommendedName>
</protein>
<evidence type="ECO:0000259" key="5">
    <source>
        <dbReference type="SMART" id="SM00990"/>
    </source>
</evidence>
<dbReference type="SUPFAM" id="SSF52980">
    <property type="entry name" value="Restriction endonuclease-like"/>
    <property type="match status" value="1"/>
</dbReference>
<dbReference type="GO" id="GO:0008821">
    <property type="term" value="F:crossover junction DNA endonuclease activity"/>
    <property type="evidence" value="ECO:0007669"/>
    <property type="project" value="UniProtKB-EC"/>
</dbReference>
<dbReference type="Proteomes" id="UP000004773">
    <property type="component" value="Unassembled WGS sequence"/>
</dbReference>
<reference evidence="6 7" key="1">
    <citation type="submission" date="2011-03" db="EMBL/GenBank/DDBJ databases">
        <title>The Genome Sequence of Gemella haemolysans M341.</title>
        <authorList>
            <consortium name="The Broad Institute Genome Sequencing Platform"/>
            <consortium name="The Broad Institute Genome Sequencing Center for Infectious Disease"/>
            <person name="Earl A."/>
            <person name="Ward D."/>
            <person name="Feldgarden M."/>
            <person name="Gevers D."/>
            <person name="Sibley C.D."/>
            <person name="Field T.R."/>
            <person name="Grinwis M."/>
            <person name="Eshaghurshan C.S."/>
            <person name="Surette M.G."/>
            <person name="Young S.K."/>
            <person name="Zeng Q."/>
            <person name="Gargeya S."/>
            <person name="Fitzgerald M."/>
            <person name="Haas B."/>
            <person name="Abouelleil A."/>
            <person name="Alvarado L."/>
            <person name="Arachchi H.M."/>
            <person name="Berlin A."/>
            <person name="Brown A."/>
            <person name="Chapman S.B."/>
            <person name="Chen Z."/>
            <person name="Dunbar C."/>
            <person name="Freedman E."/>
            <person name="Gearin G."/>
            <person name="Gellesch M."/>
            <person name="Goldberg J."/>
            <person name="Griggs A."/>
            <person name="Gujja S."/>
            <person name="Heilman E.R."/>
            <person name="Heiman D."/>
            <person name="Howarth C."/>
            <person name="Larson L."/>
            <person name="Lui A."/>
            <person name="MacDonald P.J.P."/>
            <person name="Mehta T."/>
            <person name="Montmayeur A."/>
            <person name="Murphy C."/>
            <person name="Neiman D."/>
            <person name="Pearson M."/>
            <person name="Priest M."/>
            <person name="Roberts A."/>
            <person name="Saif S."/>
            <person name="Shea T."/>
            <person name="Shenoy N."/>
            <person name="Sisk P."/>
            <person name="Stolte C."/>
            <person name="Sykes S."/>
            <person name="White J."/>
            <person name="Yandava C."/>
            <person name="Wortman J."/>
            <person name="Nusbaum C."/>
            <person name="Birren B."/>
        </authorList>
    </citation>
    <scope>NUCLEOTIDE SEQUENCE [LARGE SCALE GENOMIC DNA]</scope>
    <source>
        <strain evidence="6 7">M341</strain>
    </source>
</reference>
<name>A0AA87AMZ2_9BACL</name>
<sequence length="97" mass="11265">MMSEKAFENKIKKFLKEKGCYFLKYNPEYFGIKGTPDLLICCNGYFLGIEVKRETGKPSKLQLKKIEEIKNAGGIAMVLYPSGFEKFKKLIEELWNE</sequence>
<dbReference type="InterPro" id="IPR002732">
    <property type="entry name" value="Hjc"/>
</dbReference>
<comment type="caution">
    <text evidence="6">The sequence shown here is derived from an EMBL/GenBank/DDBJ whole genome shotgun (WGS) entry which is preliminary data.</text>
</comment>
<keyword evidence="2" id="KW-0540">Nuclease</keyword>
<evidence type="ECO:0000313" key="7">
    <source>
        <dbReference type="Proteomes" id="UP000004773"/>
    </source>
</evidence>